<dbReference type="InterPro" id="IPR041999">
    <property type="entry name" value="Sortase_D_1"/>
</dbReference>
<comment type="caution">
    <text evidence="2">The sequence shown here is derived from an EMBL/GenBank/DDBJ whole genome shotgun (WGS) entry which is preliminary data.</text>
</comment>
<dbReference type="InterPro" id="IPR022445">
    <property type="entry name" value="Sortase_proteobact_type"/>
</dbReference>
<proteinExistence type="predicted"/>
<dbReference type="CDD" id="cd05828">
    <property type="entry name" value="Sortase_D_1"/>
    <property type="match status" value="1"/>
</dbReference>
<dbReference type="GO" id="GO:0016787">
    <property type="term" value="F:hydrolase activity"/>
    <property type="evidence" value="ECO:0007669"/>
    <property type="project" value="UniProtKB-KW"/>
</dbReference>
<dbReference type="RefSeq" id="WP_379888027.1">
    <property type="nucleotide sequence ID" value="NZ_JBHSDI010000016.1"/>
</dbReference>
<dbReference type="EC" id="3.4.22.-" evidence="2"/>
<keyword evidence="3" id="KW-1185">Reference proteome</keyword>
<dbReference type="EMBL" id="JBHSDI010000016">
    <property type="protein sequence ID" value="MFC4259971.1"/>
    <property type="molecule type" value="Genomic_DNA"/>
</dbReference>
<dbReference type="NCBIfam" id="TIGR03784">
    <property type="entry name" value="marine_sortase"/>
    <property type="match status" value="1"/>
</dbReference>
<reference evidence="3" key="1">
    <citation type="journal article" date="2019" name="Int. J. Syst. Evol. Microbiol.">
        <title>The Global Catalogue of Microorganisms (GCM) 10K type strain sequencing project: providing services to taxonomists for standard genome sequencing and annotation.</title>
        <authorList>
            <consortium name="The Broad Institute Genomics Platform"/>
            <consortium name="The Broad Institute Genome Sequencing Center for Infectious Disease"/>
            <person name="Wu L."/>
            <person name="Ma J."/>
        </authorList>
    </citation>
    <scope>NUCLEOTIDE SEQUENCE [LARGE SCALE GENOMIC DNA]</scope>
    <source>
        <strain evidence="3">CECT 7297</strain>
    </source>
</reference>
<sequence length="199" mass="22014">MGRMLLLVVTLSAGLLLAGLWIPFKAVVAQELLTMAWARTQASQVESRPWPWADTWPVARLQLPGEESALVVLSGGHGESLAFGPGQVRGPDLGERPRSPVVVAGHRDTHFRPLKDIKQGQEIRLQFADGAWRRYRVDSLRIVDSRQEQMDLTRYDRNSLVLVTCYPFDSLDANGPLRFVVEASRDMAWPTGGQAAVGA</sequence>
<dbReference type="SUPFAM" id="SSF63817">
    <property type="entry name" value="Sortase"/>
    <property type="match status" value="1"/>
</dbReference>
<dbReference type="Gene3D" id="2.40.260.10">
    <property type="entry name" value="Sortase"/>
    <property type="match status" value="1"/>
</dbReference>
<dbReference type="InterPro" id="IPR005754">
    <property type="entry name" value="Sortase"/>
</dbReference>
<protein>
    <submittedName>
        <fullName evidence="2">Class GN sortase</fullName>
        <ecNumber evidence="2">3.4.22.-</ecNumber>
    </submittedName>
</protein>
<accession>A0ABV8QI31</accession>
<evidence type="ECO:0000256" key="1">
    <source>
        <dbReference type="ARBA" id="ARBA00022801"/>
    </source>
</evidence>
<dbReference type="NCBIfam" id="TIGR01076">
    <property type="entry name" value="sortase_fam"/>
    <property type="match status" value="1"/>
</dbReference>
<dbReference type="InterPro" id="IPR023365">
    <property type="entry name" value="Sortase_dom-sf"/>
</dbReference>
<dbReference type="Proteomes" id="UP001595798">
    <property type="component" value="Unassembled WGS sequence"/>
</dbReference>
<organism evidence="2 3">
    <name type="scientific">Marinobacter lacisalsi</name>
    <dbReference type="NCBI Taxonomy" id="475979"/>
    <lineage>
        <taxon>Bacteria</taxon>
        <taxon>Pseudomonadati</taxon>
        <taxon>Pseudomonadota</taxon>
        <taxon>Gammaproteobacteria</taxon>
        <taxon>Pseudomonadales</taxon>
        <taxon>Marinobacteraceae</taxon>
        <taxon>Marinobacter</taxon>
    </lineage>
</organism>
<keyword evidence="1 2" id="KW-0378">Hydrolase</keyword>
<evidence type="ECO:0000313" key="3">
    <source>
        <dbReference type="Proteomes" id="UP001595798"/>
    </source>
</evidence>
<name>A0ABV8QI31_9GAMM</name>
<evidence type="ECO:0000313" key="2">
    <source>
        <dbReference type="EMBL" id="MFC4259971.1"/>
    </source>
</evidence>
<dbReference type="Pfam" id="PF04203">
    <property type="entry name" value="Sortase"/>
    <property type="match status" value="1"/>
</dbReference>
<gene>
    <name evidence="2" type="ORF">ACFOZ5_13100</name>
</gene>